<dbReference type="InterPro" id="IPR013820">
    <property type="entry name" value="ATP_PRibTrfase_cat"/>
</dbReference>
<dbReference type="PANTHER" id="PTHR21403:SF8">
    <property type="entry name" value="ATP PHOSPHORIBOSYLTRANSFERASE"/>
    <property type="match status" value="1"/>
</dbReference>
<proteinExistence type="inferred from homology"/>
<keyword evidence="18" id="KW-1185">Reference proteome</keyword>
<keyword evidence="8" id="KW-0028">Amino-acid biosynthesis</keyword>
<evidence type="ECO:0000256" key="7">
    <source>
        <dbReference type="ARBA" id="ARBA00022528"/>
    </source>
</evidence>
<dbReference type="EC" id="2.4.2.17" evidence="6"/>
<evidence type="ECO:0000256" key="4">
    <source>
        <dbReference type="ARBA" id="ARBA00004667"/>
    </source>
</evidence>
<comment type="caution">
    <text evidence="17">The sequence shown here is derived from an EMBL/GenBank/DDBJ whole genome shotgun (WGS) entry which is preliminary data.</text>
</comment>
<comment type="similarity">
    <text evidence="5">Belongs to the ATP phosphoribosyltransferase family. Long subfamily.</text>
</comment>
<dbReference type="AlphaFoldDB" id="A0A7J9MP78"/>
<keyword evidence="13" id="KW-0368">Histidine biosynthesis</keyword>
<keyword evidence="7" id="KW-0150">Chloroplast</keyword>
<comment type="cofactor">
    <cofactor evidence="2">
        <name>Mg(2+)</name>
        <dbReference type="ChEBI" id="CHEBI:18420"/>
    </cofactor>
</comment>
<protein>
    <recommendedName>
        <fullName evidence="6">ATP phosphoribosyltransferase</fullName>
        <ecNumber evidence="6">2.4.2.17</ecNumber>
    </recommendedName>
</protein>
<evidence type="ECO:0000313" key="18">
    <source>
        <dbReference type="Proteomes" id="UP000593576"/>
    </source>
</evidence>
<comment type="pathway">
    <text evidence="4">Amino-acid biosynthesis; L-histidine biosynthesis; L-histidine from 5-phospho-alpha-D-ribose 1-diphosphate: step 1/9.</text>
</comment>
<evidence type="ECO:0000259" key="15">
    <source>
        <dbReference type="Pfam" id="PF01634"/>
    </source>
</evidence>
<dbReference type="EMBL" id="JABFAF010000012">
    <property type="protein sequence ID" value="MBA0872923.1"/>
    <property type="molecule type" value="Genomic_DNA"/>
</dbReference>
<dbReference type="SUPFAM" id="SSF53850">
    <property type="entry name" value="Periplasmic binding protein-like II"/>
    <property type="match status" value="1"/>
</dbReference>
<keyword evidence="11" id="KW-0808">Transferase</keyword>
<comment type="subcellular location">
    <subcellularLocation>
        <location evidence="3">Plastid</location>
        <location evidence="3">Chloroplast</location>
    </subcellularLocation>
</comment>
<comment type="catalytic activity">
    <reaction evidence="1">
        <text>1-(5-phospho-beta-D-ribosyl)-ATP + diphosphate = 5-phospho-alpha-D-ribose 1-diphosphate + ATP</text>
        <dbReference type="Rhea" id="RHEA:18473"/>
        <dbReference type="ChEBI" id="CHEBI:30616"/>
        <dbReference type="ChEBI" id="CHEBI:33019"/>
        <dbReference type="ChEBI" id="CHEBI:58017"/>
        <dbReference type="ChEBI" id="CHEBI:73183"/>
        <dbReference type="EC" id="2.4.2.17"/>
    </reaction>
</comment>
<dbReference type="GO" id="GO:0009507">
    <property type="term" value="C:chloroplast"/>
    <property type="evidence" value="ECO:0007669"/>
    <property type="project" value="UniProtKB-SubCell"/>
</dbReference>
<dbReference type="PROSITE" id="PS01316">
    <property type="entry name" value="ATP_P_PHORIBOSYLTR"/>
    <property type="match status" value="1"/>
</dbReference>
<evidence type="ECO:0000313" key="17">
    <source>
        <dbReference type="EMBL" id="MBA0872923.1"/>
    </source>
</evidence>
<dbReference type="FunFam" id="3.40.190.10:FF:000125">
    <property type="entry name" value="ATP phosphoribosyltransferase, chloroplastic"/>
    <property type="match status" value="1"/>
</dbReference>
<dbReference type="GO" id="GO:0000287">
    <property type="term" value="F:magnesium ion binding"/>
    <property type="evidence" value="ECO:0007669"/>
    <property type="project" value="InterPro"/>
</dbReference>
<feature type="domain" description="ATP phosphoribosyltransferase catalytic" evidence="15">
    <location>
        <begin position="107"/>
        <end position="291"/>
    </location>
</feature>
<dbReference type="InterPro" id="IPR018198">
    <property type="entry name" value="ATP_PRibTrfase_CS"/>
</dbReference>
<dbReference type="FunFam" id="3.40.190.10:FF:000118">
    <property type="entry name" value="ATP phosphoribosyltransferase 2, chloroplastic"/>
    <property type="match status" value="1"/>
</dbReference>
<dbReference type="CDD" id="cd13593">
    <property type="entry name" value="PBP2_HisGL3"/>
    <property type="match status" value="1"/>
</dbReference>
<dbReference type="GO" id="GO:0003879">
    <property type="term" value="F:ATP phosphoribosyltransferase activity"/>
    <property type="evidence" value="ECO:0007669"/>
    <property type="project" value="UniProtKB-EC"/>
</dbReference>
<dbReference type="NCBIfam" id="TIGR00070">
    <property type="entry name" value="hisG"/>
    <property type="match status" value="1"/>
</dbReference>
<evidence type="ECO:0000256" key="10">
    <source>
        <dbReference type="ARBA" id="ARBA00022676"/>
    </source>
</evidence>
<dbReference type="Pfam" id="PF08029">
    <property type="entry name" value="HisG_C"/>
    <property type="match status" value="1"/>
</dbReference>
<evidence type="ECO:0000256" key="12">
    <source>
        <dbReference type="ARBA" id="ARBA00022946"/>
    </source>
</evidence>
<dbReference type="GO" id="GO:0000105">
    <property type="term" value="P:L-histidine biosynthetic process"/>
    <property type="evidence" value="ECO:0007669"/>
    <property type="project" value="UniProtKB-UniPathway"/>
</dbReference>
<dbReference type="OrthoDB" id="2574at2759"/>
<comment type="function">
    <text evidence="14">Catalyzes the condensation of ATP and 5-phosphoribose 1-diphosphate to form N'-(5'-phosphoribosyl)-ATP (PR-ATP).</text>
</comment>
<keyword evidence="10" id="KW-0328">Glycosyltransferase</keyword>
<name>A0A7J9MP78_GOSSC</name>
<keyword evidence="12" id="KW-0809">Transit peptide</keyword>
<dbReference type="Proteomes" id="UP000593576">
    <property type="component" value="Unassembled WGS sequence"/>
</dbReference>
<feature type="domain" description="Histidine biosynthesis HisG C-terminal" evidence="16">
    <location>
        <begin position="298"/>
        <end position="373"/>
    </location>
</feature>
<evidence type="ECO:0000256" key="5">
    <source>
        <dbReference type="ARBA" id="ARBA00007955"/>
    </source>
</evidence>
<evidence type="ECO:0000256" key="1">
    <source>
        <dbReference type="ARBA" id="ARBA00000915"/>
    </source>
</evidence>
<evidence type="ECO:0000259" key="16">
    <source>
        <dbReference type="Pfam" id="PF08029"/>
    </source>
</evidence>
<dbReference type="InterPro" id="IPR001348">
    <property type="entry name" value="ATP_PRibTrfase_HisG"/>
</dbReference>
<evidence type="ECO:0000256" key="6">
    <source>
        <dbReference type="ARBA" id="ARBA00011946"/>
    </source>
</evidence>
<evidence type="ECO:0000256" key="14">
    <source>
        <dbReference type="ARBA" id="ARBA00059284"/>
    </source>
</evidence>
<evidence type="ECO:0000256" key="11">
    <source>
        <dbReference type="ARBA" id="ARBA00022679"/>
    </source>
</evidence>
<dbReference type="InterPro" id="IPR013115">
    <property type="entry name" value="HisG_C"/>
</dbReference>
<evidence type="ECO:0000256" key="2">
    <source>
        <dbReference type="ARBA" id="ARBA00001946"/>
    </source>
</evidence>
<dbReference type="FunFam" id="3.30.70.120:FF:000007">
    <property type="entry name" value="ATP phosphoribosyltransferase, chloroplastic"/>
    <property type="match status" value="1"/>
</dbReference>
<dbReference type="Pfam" id="PF01634">
    <property type="entry name" value="HisG"/>
    <property type="match status" value="1"/>
</dbReference>
<keyword evidence="9" id="KW-0934">Plastid</keyword>
<accession>A0A7J9MP78</accession>
<sequence length="440" mass="48850">MPQFSSAFTAASSVSLPPPSFYVSVSKRSFIYCCSSSQSISTVVNGKFDGKIVERDEIRFGLPSKGRMAGDTLDLLKDCQLSVKHVNPRQYVAQIPQLSNVEVWFQRPKDIVRKLLSGDLDLGIVGLDTVSEYGRGDEDLCIVHDALKYGDCRLSLAMHLPDILAIDDLRIFVQIPKYGIFENINSLKELAQMPRWTVDRPLRLGPKFMQENGLKHVIFSTADGALEAAPAMGIADAILDLVSSGTTLRENNLKEIEGGVVLESQAVLVASRKALIQRKGALDTTHEILERFEAHLRAADQFMVTANMRGSSAEEVAERVLSQPSLSGLQGPTVSPVLCKRDGKVAADYYAIVICVPKKALYKSVQQLRAWSANFTIDLHFRRRDPKMEGTALEAWSLVFYDEYMGALLAFHIRSFEVLRYQGGLETTLVRVRTSKSFVL</sequence>
<evidence type="ECO:0000256" key="13">
    <source>
        <dbReference type="ARBA" id="ARBA00023102"/>
    </source>
</evidence>
<organism evidence="17 18">
    <name type="scientific">Gossypium schwendimanii</name>
    <name type="common">Cotton</name>
    <dbReference type="NCBI Taxonomy" id="34291"/>
    <lineage>
        <taxon>Eukaryota</taxon>
        <taxon>Viridiplantae</taxon>
        <taxon>Streptophyta</taxon>
        <taxon>Embryophyta</taxon>
        <taxon>Tracheophyta</taxon>
        <taxon>Spermatophyta</taxon>
        <taxon>Magnoliopsida</taxon>
        <taxon>eudicotyledons</taxon>
        <taxon>Gunneridae</taxon>
        <taxon>Pentapetalae</taxon>
        <taxon>rosids</taxon>
        <taxon>malvids</taxon>
        <taxon>Malvales</taxon>
        <taxon>Malvaceae</taxon>
        <taxon>Malvoideae</taxon>
        <taxon>Gossypium</taxon>
    </lineage>
</organism>
<evidence type="ECO:0000256" key="9">
    <source>
        <dbReference type="ARBA" id="ARBA00022640"/>
    </source>
</evidence>
<reference evidence="17 18" key="1">
    <citation type="journal article" date="2019" name="Genome Biol. Evol.">
        <title>Insights into the evolution of the New World diploid cottons (Gossypium, subgenus Houzingenia) based on genome sequencing.</title>
        <authorList>
            <person name="Grover C.E."/>
            <person name="Arick M.A. 2nd"/>
            <person name="Thrash A."/>
            <person name="Conover J.L."/>
            <person name="Sanders W.S."/>
            <person name="Peterson D.G."/>
            <person name="Frelichowski J.E."/>
            <person name="Scheffler J.A."/>
            <person name="Scheffler B.E."/>
            <person name="Wendel J.F."/>
        </authorList>
    </citation>
    <scope>NUCLEOTIDE SEQUENCE [LARGE SCALE GENOMIC DNA]</scope>
    <source>
        <strain evidence="17">1</strain>
        <tissue evidence="17">Leaf</tissue>
    </source>
</reference>
<evidence type="ECO:0000256" key="3">
    <source>
        <dbReference type="ARBA" id="ARBA00004229"/>
    </source>
</evidence>
<dbReference type="PANTHER" id="PTHR21403">
    <property type="entry name" value="ATP PHOSPHORIBOSYLTRANSFERASE ATP-PRTASE"/>
    <property type="match status" value="1"/>
</dbReference>
<evidence type="ECO:0000256" key="8">
    <source>
        <dbReference type="ARBA" id="ARBA00022605"/>
    </source>
</evidence>
<dbReference type="Gene3D" id="3.40.190.10">
    <property type="entry name" value="Periplasmic binding protein-like II"/>
    <property type="match status" value="2"/>
</dbReference>
<dbReference type="UniPathway" id="UPA00031">
    <property type="reaction ID" value="UER00006"/>
</dbReference>
<gene>
    <name evidence="17" type="ORF">Goshw_023234</name>
</gene>